<keyword evidence="1" id="KW-0677">Repeat</keyword>
<sequence>MRPAKCKTMNLVCNARSSSSILLRLLPSIRRYIPSTQQKFSSSQRQSSIYQWNSILKSQSTPPPPLTVFKQILQLSIKPNDLTFSLLLTNTCSSYPEAQQIHTHLLKCGFHRFVVVGTALLILYARYGFVSFADQVFEDMPNRDAVSWNALICGYSYNGYDLDALELFCEMLKQGFEPCRVTLVTVMPLCARSRFLSCGKSIHGLGVKVGLDVDSRVQNSLTDMYGKCNDLDSAIFLFDKMSDKCIVSWNTMIGAYGQNGYFDEAMLVFKQMLKESVSANSVTIVSLLSANNSPVDPTHSYVIKTGLDVDASVITSLICMYSRCGKIELAGLLYTLMPGKNLVSLTPIISSYAEKGDMASAVKCFNEMRLVDLKPDAVVTVSVLHGFTSPKCVGPAITFHGYGIKSGLTSDTLVVNGLISMYTKLDNIEAAFSLFRDLQERTLISWNSMISSCVQLGRWNNAVKLFCQMKIDGCNPDPTTIVSLLSGCLQIGSLHTGRGIHSYILRNHLEMEDFVLTALIDMYSKCGSIGYAEKLFWCIKKPCLATWNAMIMGYGTSGFEFEALQLYSEMVKQGQEPDEITFLGVLSSCSHGCLIQEGRRYFRNMREEFGIIPGVQHCASMVDLLSRSGFLDEAVTFSKNMEVEPDSVVWLALLSGCCTYRDVKLAECVAKQILVLGHHNCGGFYVLMSNLYASIDRWNDVARMRKMIKDNGEDGFSGTSLIESDVFKLSQEYVSQLNSDWRIRVFCDFADYMIPIEGPIAIYHIYPKCFEWECNQLMLQ</sequence>
<dbReference type="Pfam" id="PF13041">
    <property type="entry name" value="PPR_2"/>
    <property type="match status" value="4"/>
</dbReference>
<dbReference type="AlphaFoldDB" id="A0AAD4XEB9"/>
<feature type="repeat" description="PPR" evidence="2">
    <location>
        <begin position="144"/>
        <end position="178"/>
    </location>
</feature>
<dbReference type="InterPro" id="IPR011990">
    <property type="entry name" value="TPR-like_helical_dom_sf"/>
</dbReference>
<dbReference type="PANTHER" id="PTHR47926">
    <property type="entry name" value="PENTATRICOPEPTIDE REPEAT-CONTAINING PROTEIN"/>
    <property type="match status" value="1"/>
</dbReference>
<dbReference type="FunFam" id="1.25.40.10:FF:000351">
    <property type="entry name" value="Pentatricopeptide repeat-containing protein"/>
    <property type="match status" value="1"/>
</dbReference>
<accession>A0AAD4XEB9</accession>
<dbReference type="InterPro" id="IPR002885">
    <property type="entry name" value="PPR_rpt"/>
</dbReference>
<dbReference type="EMBL" id="JAJJMB010011222">
    <property type="protein sequence ID" value="KAI3903678.1"/>
    <property type="molecule type" value="Genomic_DNA"/>
</dbReference>
<dbReference type="FunFam" id="1.25.40.10:FF:000090">
    <property type="entry name" value="Pentatricopeptide repeat-containing protein, chloroplastic"/>
    <property type="match status" value="1"/>
</dbReference>
<proteinExistence type="predicted"/>
<dbReference type="NCBIfam" id="TIGR00756">
    <property type="entry name" value="PPR"/>
    <property type="match status" value="5"/>
</dbReference>
<dbReference type="FunFam" id="1.25.40.10:FF:000227">
    <property type="entry name" value="Pentatricopeptide repeat-containing protein At3g13880"/>
    <property type="match status" value="1"/>
</dbReference>
<evidence type="ECO:0008006" key="5">
    <source>
        <dbReference type="Google" id="ProtNLM"/>
    </source>
</evidence>
<dbReference type="PANTHER" id="PTHR47926:SF452">
    <property type="entry name" value="PENTATRICOPEPTIDE REPEAT-CONTAINING PROTEIN"/>
    <property type="match status" value="1"/>
</dbReference>
<dbReference type="GO" id="GO:0009451">
    <property type="term" value="P:RNA modification"/>
    <property type="evidence" value="ECO:0007669"/>
    <property type="project" value="InterPro"/>
</dbReference>
<reference evidence="3" key="1">
    <citation type="submission" date="2022-04" db="EMBL/GenBank/DDBJ databases">
        <title>A functionally conserved STORR gene fusion in Papaver species that diverged 16.8 million years ago.</title>
        <authorList>
            <person name="Catania T."/>
        </authorList>
    </citation>
    <scope>NUCLEOTIDE SEQUENCE</scope>
    <source>
        <strain evidence="3">S-188037</strain>
    </source>
</reference>
<organism evidence="3 4">
    <name type="scientific">Papaver atlanticum</name>
    <dbReference type="NCBI Taxonomy" id="357466"/>
    <lineage>
        <taxon>Eukaryota</taxon>
        <taxon>Viridiplantae</taxon>
        <taxon>Streptophyta</taxon>
        <taxon>Embryophyta</taxon>
        <taxon>Tracheophyta</taxon>
        <taxon>Spermatophyta</taxon>
        <taxon>Magnoliopsida</taxon>
        <taxon>Ranunculales</taxon>
        <taxon>Papaveraceae</taxon>
        <taxon>Papaveroideae</taxon>
        <taxon>Papaver</taxon>
    </lineage>
</organism>
<evidence type="ECO:0000313" key="3">
    <source>
        <dbReference type="EMBL" id="KAI3903678.1"/>
    </source>
</evidence>
<dbReference type="Pfam" id="PF01535">
    <property type="entry name" value="PPR"/>
    <property type="match status" value="5"/>
</dbReference>
<feature type="repeat" description="PPR" evidence="2">
    <location>
        <begin position="245"/>
        <end position="279"/>
    </location>
</feature>
<feature type="repeat" description="PPR" evidence="2">
    <location>
        <begin position="543"/>
        <end position="577"/>
    </location>
</feature>
<dbReference type="PROSITE" id="PS51375">
    <property type="entry name" value="PPR"/>
    <property type="match status" value="5"/>
</dbReference>
<evidence type="ECO:0000313" key="4">
    <source>
        <dbReference type="Proteomes" id="UP001202328"/>
    </source>
</evidence>
<dbReference type="FunFam" id="1.25.40.10:FF:000285">
    <property type="entry name" value="Pentatricopeptide repeat-containing protein, chloroplastic"/>
    <property type="match status" value="1"/>
</dbReference>
<dbReference type="Proteomes" id="UP001202328">
    <property type="component" value="Unassembled WGS sequence"/>
</dbReference>
<gene>
    <name evidence="3" type="ORF">MKW98_032332</name>
</gene>
<dbReference type="GO" id="GO:0003723">
    <property type="term" value="F:RNA binding"/>
    <property type="evidence" value="ECO:0007669"/>
    <property type="project" value="InterPro"/>
</dbReference>
<evidence type="ECO:0000256" key="2">
    <source>
        <dbReference type="PROSITE-ProRule" id="PRU00708"/>
    </source>
</evidence>
<name>A0AAD4XEB9_9MAGN</name>
<protein>
    <recommendedName>
        <fullName evidence="5">Pentatricopeptide repeat-containing protein</fullName>
    </recommendedName>
</protein>
<feature type="repeat" description="PPR" evidence="2">
    <location>
        <begin position="341"/>
        <end position="375"/>
    </location>
</feature>
<dbReference type="FunFam" id="1.25.40.10:FF:000364">
    <property type="entry name" value="Pentatricopeptide repeat (PPR-like) superfamily protein"/>
    <property type="match status" value="1"/>
</dbReference>
<dbReference type="InterPro" id="IPR046960">
    <property type="entry name" value="PPR_At4g14850-like_plant"/>
</dbReference>
<feature type="repeat" description="PPR" evidence="2">
    <location>
        <begin position="442"/>
        <end position="476"/>
    </location>
</feature>
<dbReference type="Gene3D" id="1.25.40.10">
    <property type="entry name" value="Tetratricopeptide repeat domain"/>
    <property type="match status" value="5"/>
</dbReference>
<keyword evidence="4" id="KW-1185">Reference proteome</keyword>
<dbReference type="Pfam" id="PF20431">
    <property type="entry name" value="E_motif"/>
    <property type="match status" value="1"/>
</dbReference>
<evidence type="ECO:0000256" key="1">
    <source>
        <dbReference type="ARBA" id="ARBA00022737"/>
    </source>
</evidence>
<dbReference type="InterPro" id="IPR046848">
    <property type="entry name" value="E_motif"/>
</dbReference>
<comment type="caution">
    <text evidence="3">The sequence shown here is derived from an EMBL/GenBank/DDBJ whole genome shotgun (WGS) entry which is preliminary data.</text>
</comment>